<evidence type="ECO:0000256" key="1">
    <source>
        <dbReference type="ARBA" id="ARBA00005582"/>
    </source>
</evidence>
<dbReference type="EMBL" id="JBHUDE010000134">
    <property type="protein sequence ID" value="MFD1608802.1"/>
    <property type="molecule type" value="Genomic_DNA"/>
</dbReference>
<comment type="caution">
    <text evidence="5">The sequence shown here is derived from an EMBL/GenBank/DDBJ whole genome shotgun (WGS) entry which is preliminary data.</text>
</comment>
<dbReference type="CDD" id="cd02883">
    <property type="entry name" value="NUDIX_Hydrolase"/>
    <property type="match status" value="1"/>
</dbReference>
<evidence type="ECO:0000259" key="3">
    <source>
        <dbReference type="PROSITE" id="PS51462"/>
    </source>
</evidence>
<dbReference type="PROSITE" id="PS00893">
    <property type="entry name" value="NUDIX_BOX"/>
    <property type="match status" value="1"/>
</dbReference>
<proteinExistence type="inferred from homology"/>
<dbReference type="InterPro" id="IPR015797">
    <property type="entry name" value="NUDIX_hydrolase-like_dom_sf"/>
</dbReference>
<evidence type="ECO:0000313" key="6">
    <source>
        <dbReference type="Proteomes" id="UP001597221"/>
    </source>
</evidence>
<dbReference type="SUPFAM" id="SSF55811">
    <property type="entry name" value="Nudix"/>
    <property type="match status" value="1"/>
</dbReference>
<organism evidence="5 6">
    <name type="scientific">Oceanobacillus luteolus</name>
    <dbReference type="NCBI Taxonomy" id="1274358"/>
    <lineage>
        <taxon>Bacteria</taxon>
        <taxon>Bacillati</taxon>
        <taxon>Bacillota</taxon>
        <taxon>Bacilli</taxon>
        <taxon>Bacillales</taxon>
        <taxon>Bacillaceae</taxon>
        <taxon>Oceanobacillus</taxon>
    </lineage>
</organism>
<feature type="domain" description="Nudix hydrolase" evidence="3">
    <location>
        <begin position="200"/>
        <end position="330"/>
    </location>
</feature>
<dbReference type="Gene3D" id="3.90.79.10">
    <property type="entry name" value="Nucleoside Triphosphate Pyrophosphohydrolase"/>
    <property type="match status" value="1"/>
</dbReference>
<protein>
    <submittedName>
        <fullName evidence="5">CYTH domain-containing protein</fullName>
    </submittedName>
</protein>
<dbReference type="InterPro" id="IPR000086">
    <property type="entry name" value="NUDIX_hydrolase_dom"/>
</dbReference>
<comment type="similarity">
    <text evidence="1">Belongs to the Nudix hydrolase family.</text>
</comment>
<sequence>MKQEEVEYKYLIPESTFFQIKCKLNNTRFHKKMKHVKQINHYFDTDDFFYYRHNMSCKLRDVSNKVFFILKKETKKELSRREAIEYQLEISVEEKNNFILFGILPNDVENLLSELHLNNDIRFLGSLQTNRYCYEANEFKILLDENIYCGIKDHEVEIEIINENTNVIIPTWLKQLLVGESKGKYNRFINLFTDGKRGDLVRVQVSGIVENSHNEVLLIRKDKPSSSIHNKLIPPGGHVEFGESPNKAVIREVQEETGITMVDPVLTGIVTFINHEKLEQSVCLFYRGRGEGELLKKEMHLESEWVNLGELESDKDLSPYHKEIILNSIYGEKVSYYTISNKERKLK</sequence>
<dbReference type="SUPFAM" id="SSF55154">
    <property type="entry name" value="CYTH-like phosphatases"/>
    <property type="match status" value="1"/>
</dbReference>
<accession>A0ABW4HUE5</accession>
<dbReference type="InterPro" id="IPR023577">
    <property type="entry name" value="CYTH_domain"/>
</dbReference>
<dbReference type="RefSeq" id="WP_379598214.1">
    <property type="nucleotide sequence ID" value="NZ_JBHUDE010000134.1"/>
</dbReference>
<dbReference type="PANTHER" id="PTHR43736:SF1">
    <property type="entry name" value="DIHYDRONEOPTERIN TRIPHOSPHATE DIPHOSPHATASE"/>
    <property type="match status" value="1"/>
</dbReference>
<keyword evidence="6" id="KW-1185">Reference proteome</keyword>
<dbReference type="InterPro" id="IPR033469">
    <property type="entry name" value="CYTH-like_dom_sf"/>
</dbReference>
<dbReference type="PROSITE" id="PS51462">
    <property type="entry name" value="NUDIX"/>
    <property type="match status" value="1"/>
</dbReference>
<keyword evidence="2" id="KW-0378">Hydrolase</keyword>
<dbReference type="PANTHER" id="PTHR43736">
    <property type="entry name" value="ADP-RIBOSE PYROPHOSPHATASE"/>
    <property type="match status" value="1"/>
</dbReference>
<gene>
    <name evidence="5" type="ORF">ACFSBH_14345</name>
</gene>
<evidence type="ECO:0000256" key="2">
    <source>
        <dbReference type="ARBA" id="ARBA00022801"/>
    </source>
</evidence>
<evidence type="ECO:0000313" key="5">
    <source>
        <dbReference type="EMBL" id="MFD1608802.1"/>
    </source>
</evidence>
<dbReference type="Proteomes" id="UP001597221">
    <property type="component" value="Unassembled WGS sequence"/>
</dbReference>
<dbReference type="Pfam" id="PF01928">
    <property type="entry name" value="CYTH"/>
    <property type="match status" value="1"/>
</dbReference>
<dbReference type="PROSITE" id="PS51707">
    <property type="entry name" value="CYTH"/>
    <property type="match status" value="1"/>
</dbReference>
<name>A0ABW4HUE5_9BACI</name>
<reference evidence="6" key="1">
    <citation type="journal article" date="2019" name="Int. J. Syst. Evol. Microbiol.">
        <title>The Global Catalogue of Microorganisms (GCM) 10K type strain sequencing project: providing services to taxonomists for standard genome sequencing and annotation.</title>
        <authorList>
            <consortium name="The Broad Institute Genomics Platform"/>
            <consortium name="The Broad Institute Genome Sequencing Center for Infectious Disease"/>
            <person name="Wu L."/>
            <person name="Ma J."/>
        </authorList>
    </citation>
    <scope>NUCLEOTIDE SEQUENCE [LARGE SCALE GENOMIC DNA]</scope>
    <source>
        <strain evidence="6">CGMCC 1.12376</strain>
    </source>
</reference>
<dbReference type="InterPro" id="IPR020084">
    <property type="entry name" value="NUDIX_hydrolase_CS"/>
</dbReference>
<evidence type="ECO:0000259" key="4">
    <source>
        <dbReference type="PROSITE" id="PS51707"/>
    </source>
</evidence>
<dbReference type="Gene3D" id="2.40.320.10">
    <property type="entry name" value="Hypothetical Protein Pfu-838710-001"/>
    <property type="match status" value="1"/>
</dbReference>
<feature type="domain" description="CYTH" evidence="4">
    <location>
        <begin position="3"/>
        <end position="195"/>
    </location>
</feature>
<dbReference type="Pfam" id="PF00293">
    <property type="entry name" value="NUDIX"/>
    <property type="match status" value="1"/>
</dbReference>